<proteinExistence type="predicted"/>
<protein>
    <submittedName>
        <fullName evidence="1">Uncharacterized protein</fullName>
    </submittedName>
</protein>
<organism evidence="1">
    <name type="scientific">Sinorhizobium sp. M14</name>
    <dbReference type="NCBI Taxonomy" id="430451"/>
    <lineage>
        <taxon>Bacteria</taxon>
        <taxon>Pseudomonadati</taxon>
        <taxon>Pseudomonadota</taxon>
        <taxon>Alphaproteobacteria</taxon>
        <taxon>Hyphomicrobiales</taxon>
        <taxon>Rhizobiaceae</taxon>
        <taxon>Sinorhizobium/Ensifer group</taxon>
        <taxon>Sinorhizobium</taxon>
    </lineage>
</organism>
<dbReference type="EMBL" id="KU140623">
    <property type="protein sequence ID" value="AMP35080.1"/>
    <property type="molecule type" value="Genomic_DNA"/>
</dbReference>
<evidence type="ECO:0000313" key="1">
    <source>
        <dbReference type="EMBL" id="AMP35080.1"/>
    </source>
</evidence>
<geneLocation type="plasmid" evidence="1">
    <name>pSinB</name>
</geneLocation>
<dbReference type="AlphaFoldDB" id="A0A142BPS2"/>
<keyword evidence="1" id="KW-0614">Plasmid</keyword>
<reference evidence="1" key="1">
    <citation type="submission" date="2015-11" db="EMBL/GenBank/DDBJ databases">
        <title>Molecular characterization of pSinB plasmid of arsenite oxidizing, metalotolerant Sinorhizobium sp. M14 - insight into the heavy metal resistome of sinorhizobial extrachromosomal replicons.</title>
        <authorList>
            <person name="Romaniuk K."/>
            <person name="Decewicz P."/>
            <person name="Mielnicki S."/>
            <person name="Sklodowska A."/>
            <person name="Dziewit L."/>
            <person name="Drewniak L."/>
        </authorList>
    </citation>
    <scope>NUCLEOTIDE SEQUENCE</scope>
    <source>
        <strain evidence="1">M14</strain>
        <plasmid evidence="1">pSinB</plasmid>
    </source>
</reference>
<accession>A0A142BPS2</accession>
<gene>
    <name evidence="1" type="ORF">pSinB_221</name>
</gene>
<name>A0A142BPS2_9HYPH</name>
<sequence length="82" mass="9178">MIQSNPLIIVKWQAPTVGVYTLAVRYAEVLTPADRATIEQIAVKWGFVIDNNLWTPPESNEGIPGFRNELARAGYGSKFEEE</sequence>